<name>R9B2F0_9GAMM</name>
<dbReference type="eggNOG" id="ENOG5031R9A">
    <property type="taxonomic scope" value="Bacteria"/>
</dbReference>
<evidence type="ECO:0000313" key="2">
    <source>
        <dbReference type="Proteomes" id="UP000016201"/>
    </source>
</evidence>
<gene>
    <name evidence="1" type="ORF">I593_02439</name>
</gene>
<keyword evidence="2" id="KW-1185">Reference proteome</keyword>
<dbReference type="Proteomes" id="UP000016201">
    <property type="component" value="Unassembled WGS sequence"/>
</dbReference>
<accession>R9B2F0</accession>
<protein>
    <submittedName>
        <fullName evidence="1">Uncharacterized protein</fullName>
    </submittedName>
</protein>
<sequence>MPLGRAMRKLQFTANCEQHQHHVVAGNQCHITQEYVADLLVGKLSQYGFHTLPQSGDHVAVSVDNHALPLSITCQSSDQEGHLVCEITSYPTEDQDWLDRIAEQSLLNQLAQAVENTLKKDQNFSEFKWSNS</sequence>
<organism evidence="1 2">
    <name type="scientific">Acinetobacter tandoii DSM 14970 = CIP 107469</name>
    <dbReference type="NCBI Taxonomy" id="1120927"/>
    <lineage>
        <taxon>Bacteria</taxon>
        <taxon>Pseudomonadati</taxon>
        <taxon>Pseudomonadota</taxon>
        <taxon>Gammaproteobacteria</taxon>
        <taxon>Moraxellales</taxon>
        <taxon>Moraxellaceae</taxon>
        <taxon>Acinetobacter</taxon>
    </lineage>
</organism>
<comment type="caution">
    <text evidence="1">The sequence shown here is derived from an EMBL/GenBank/DDBJ whole genome shotgun (WGS) entry which is preliminary data.</text>
</comment>
<reference evidence="1 2" key="1">
    <citation type="submission" date="2013-03" db="EMBL/GenBank/DDBJ databases">
        <title>The Genome Sequence of Acinetobacter tandoii CIP 107469.</title>
        <authorList>
            <consortium name="The Broad Institute Genome Sequencing Platform"/>
            <consortium name="The Broad Institute Genome Sequencing Center for Infectious Disease"/>
            <person name="Cerqueira G."/>
            <person name="Feldgarden M."/>
            <person name="Courvalin P."/>
            <person name="Perichon B."/>
            <person name="Grillot-Courvalin C."/>
            <person name="Clermont D."/>
            <person name="Rocha E."/>
            <person name="Yoon E.-J."/>
            <person name="Nemec A."/>
            <person name="Walker B."/>
            <person name="Young S.K."/>
            <person name="Zeng Q."/>
            <person name="Gargeya S."/>
            <person name="Fitzgerald M."/>
            <person name="Haas B."/>
            <person name="Abouelleil A."/>
            <person name="Alvarado L."/>
            <person name="Arachchi H.M."/>
            <person name="Berlin A.M."/>
            <person name="Chapman S.B."/>
            <person name="Dewar J."/>
            <person name="Goldberg J."/>
            <person name="Griggs A."/>
            <person name="Gujja S."/>
            <person name="Hansen M."/>
            <person name="Howarth C."/>
            <person name="Imamovic A."/>
            <person name="Larimer J."/>
            <person name="McCowan C."/>
            <person name="Murphy C."/>
            <person name="Neiman D."/>
            <person name="Pearson M."/>
            <person name="Priest M."/>
            <person name="Roberts A."/>
            <person name="Saif S."/>
            <person name="Shea T."/>
            <person name="Sisk P."/>
            <person name="Sykes S."/>
            <person name="Wortman J."/>
            <person name="Nusbaum C."/>
            <person name="Birren B."/>
        </authorList>
    </citation>
    <scope>NUCLEOTIDE SEQUENCE [LARGE SCALE GENOMIC DNA]</scope>
    <source>
        <strain evidence="1 2">CIP 107469</strain>
    </source>
</reference>
<dbReference type="PATRIC" id="fig|1120927.3.peg.2372"/>
<proteinExistence type="predicted"/>
<dbReference type="EMBL" id="AQFM01000039">
    <property type="protein sequence ID" value="EOR06571.1"/>
    <property type="molecule type" value="Genomic_DNA"/>
</dbReference>
<evidence type="ECO:0000313" key="1">
    <source>
        <dbReference type="EMBL" id="EOR06571.1"/>
    </source>
</evidence>
<dbReference type="AlphaFoldDB" id="R9B2F0"/>